<dbReference type="AlphaFoldDB" id="A0A2B7ZJC0"/>
<keyword evidence="2" id="KW-1185">Reference proteome</keyword>
<dbReference type="STRING" id="73230.A0A2B7ZJC0"/>
<dbReference type="Proteomes" id="UP000226031">
    <property type="component" value="Unassembled WGS sequence"/>
</dbReference>
<reference evidence="1 2" key="1">
    <citation type="submission" date="2017-10" db="EMBL/GenBank/DDBJ databases">
        <title>Comparative genomics in systemic dimorphic fungi from Ajellomycetaceae.</title>
        <authorList>
            <person name="Munoz J.F."/>
            <person name="Mcewen J.G."/>
            <person name="Clay O.K."/>
            <person name="Cuomo C.A."/>
        </authorList>
    </citation>
    <scope>NUCLEOTIDE SEQUENCE [LARGE SCALE GENOMIC DNA]</scope>
    <source>
        <strain evidence="1 2">UAMH4076</strain>
    </source>
</reference>
<protein>
    <submittedName>
        <fullName evidence="1">Uncharacterized protein</fullName>
    </submittedName>
</protein>
<gene>
    <name evidence="1" type="ORF">GX50_03465</name>
</gene>
<evidence type="ECO:0000313" key="1">
    <source>
        <dbReference type="EMBL" id="PGH33725.1"/>
    </source>
</evidence>
<name>A0A2B7ZJC0_9EURO</name>
<dbReference type="EMBL" id="PDND01000056">
    <property type="protein sequence ID" value="PGH33725.1"/>
    <property type="molecule type" value="Genomic_DNA"/>
</dbReference>
<comment type="caution">
    <text evidence="1">The sequence shown here is derived from an EMBL/GenBank/DDBJ whole genome shotgun (WGS) entry which is preliminary data.</text>
</comment>
<organism evidence="1 2">
    <name type="scientific">[Emmonsia] crescens</name>
    <dbReference type="NCBI Taxonomy" id="73230"/>
    <lineage>
        <taxon>Eukaryota</taxon>
        <taxon>Fungi</taxon>
        <taxon>Dikarya</taxon>
        <taxon>Ascomycota</taxon>
        <taxon>Pezizomycotina</taxon>
        <taxon>Eurotiomycetes</taxon>
        <taxon>Eurotiomycetidae</taxon>
        <taxon>Onygenales</taxon>
        <taxon>Ajellomycetaceae</taxon>
        <taxon>Emergomyces</taxon>
    </lineage>
</organism>
<sequence>MQHPGTGSSAPNYSRHSSMGYSTPNYFRQQYMPQVMVNKVIIRESVYAEMSESLTILLQQAQDLDSFTQERKTEVKEKDITVTDGILWTLAEDNVLRILCW</sequence>
<accession>A0A2B7ZJC0</accession>
<evidence type="ECO:0000313" key="2">
    <source>
        <dbReference type="Proteomes" id="UP000226031"/>
    </source>
</evidence>
<proteinExistence type="predicted"/>